<dbReference type="Proteomes" id="UP000054721">
    <property type="component" value="Unassembled WGS sequence"/>
</dbReference>
<dbReference type="GO" id="GO:0004519">
    <property type="term" value="F:endonuclease activity"/>
    <property type="evidence" value="ECO:0007669"/>
    <property type="project" value="UniProtKB-KW"/>
</dbReference>
<dbReference type="InterPro" id="IPR050951">
    <property type="entry name" value="Retrovirus_Pol_polyprotein"/>
</dbReference>
<sequence>MLCSVWALREFLSYIYGQRFLLRTDRSFLRWMTTFKEPEGQVARWLARVRSQFYWPWMSGDVHTWCRTCTQCTKRKAPTKNNLAPMQAMAARYPLQRVGMDILGPLEKSPSENRCVLVLMDYFNKWTAAFSLANMEASTGAQMLPSGLGRSFEASVVLEMCQLFGIKKTRSFPYHPQGNGNTGREVYPRAPGHAVHHKRSRESGSDSCDRHAWSRVAVAAGCSDRAPSLALSPRATGLHPRDPRAYRPCARAGEGPPEDAATSPNCLHDQHAKELRFSLNDRMWLAMPRRGKLDREWEGPYQVVEVMGPQTYRVRHHERNRSTLVVHSYQIQRYHAKDTIELPDEGEPSVRDGTTRRKKHQPPGAASPPSSEMRESTGRTSLKEGSSVTATAKLYLRFAFTFFMSRGGKNKELSVE</sequence>
<evidence type="ECO:0000313" key="5">
    <source>
        <dbReference type="EMBL" id="KRZ49691.1"/>
    </source>
</evidence>
<dbReference type="InterPro" id="IPR054465">
    <property type="entry name" value="Integrase_p58-like_C"/>
</dbReference>
<dbReference type="EMBL" id="JYDW01000299">
    <property type="protein sequence ID" value="KRZ49691.1"/>
    <property type="molecule type" value="Genomic_DNA"/>
</dbReference>
<dbReference type="InterPro" id="IPR041588">
    <property type="entry name" value="Integrase_H2C2"/>
</dbReference>
<dbReference type="InterPro" id="IPR012337">
    <property type="entry name" value="RNaseH-like_sf"/>
</dbReference>
<dbReference type="GO" id="GO:0003964">
    <property type="term" value="F:RNA-directed DNA polymerase activity"/>
    <property type="evidence" value="ECO:0007669"/>
    <property type="project" value="UniProtKB-KW"/>
</dbReference>
<dbReference type="Gene3D" id="1.10.340.70">
    <property type="match status" value="1"/>
</dbReference>
<dbReference type="STRING" id="6335.A0A0V1KQG6"/>
<name>A0A0V1KQG6_9BILA</name>
<dbReference type="PANTHER" id="PTHR37984">
    <property type="entry name" value="PROTEIN CBG26694"/>
    <property type="match status" value="1"/>
</dbReference>
<evidence type="ECO:0000259" key="4">
    <source>
        <dbReference type="Pfam" id="PF22938"/>
    </source>
</evidence>
<dbReference type="Pfam" id="PF17921">
    <property type="entry name" value="Integrase_H2C2"/>
    <property type="match status" value="1"/>
</dbReference>
<dbReference type="SUPFAM" id="SSF53098">
    <property type="entry name" value="Ribonuclease H-like"/>
    <property type="match status" value="1"/>
</dbReference>
<dbReference type="InterPro" id="IPR036397">
    <property type="entry name" value="RNaseH_sf"/>
</dbReference>
<evidence type="ECO:0000313" key="6">
    <source>
        <dbReference type="Proteomes" id="UP000054721"/>
    </source>
</evidence>
<comment type="caution">
    <text evidence="5">The sequence shown here is derived from an EMBL/GenBank/DDBJ whole genome shotgun (WGS) entry which is preliminary data.</text>
</comment>
<proteinExistence type="predicted"/>
<dbReference type="Pfam" id="PF22938">
    <property type="entry name" value="Integrase_p58_C"/>
    <property type="match status" value="1"/>
</dbReference>
<evidence type="ECO:0000259" key="3">
    <source>
        <dbReference type="Pfam" id="PF17921"/>
    </source>
</evidence>
<reference evidence="5 6" key="1">
    <citation type="submission" date="2015-05" db="EMBL/GenBank/DDBJ databases">
        <title>Evolution of Trichinella species and genotypes.</title>
        <authorList>
            <person name="Korhonen P.K."/>
            <person name="Edoardo P."/>
            <person name="Giuseppe L.R."/>
            <person name="Gasser R.B."/>
        </authorList>
    </citation>
    <scope>NUCLEOTIDE SEQUENCE [LARGE SCALE GENOMIC DNA]</scope>
    <source>
        <strain evidence="5">ISS10</strain>
    </source>
</reference>
<dbReference type="Gene3D" id="3.30.420.10">
    <property type="entry name" value="Ribonuclease H-like superfamily/Ribonuclease H"/>
    <property type="match status" value="1"/>
</dbReference>
<evidence type="ECO:0000256" key="2">
    <source>
        <dbReference type="SAM" id="MobiDB-lite"/>
    </source>
</evidence>
<dbReference type="AlphaFoldDB" id="A0A0V1KQG6"/>
<feature type="domain" description="Integrase p58-like C-terminal" evidence="4">
    <location>
        <begin position="299"/>
        <end position="328"/>
    </location>
</feature>
<dbReference type="OrthoDB" id="5832112at2759"/>
<organism evidence="5 6">
    <name type="scientific">Trichinella nativa</name>
    <dbReference type="NCBI Taxonomy" id="6335"/>
    <lineage>
        <taxon>Eukaryota</taxon>
        <taxon>Metazoa</taxon>
        <taxon>Ecdysozoa</taxon>
        <taxon>Nematoda</taxon>
        <taxon>Enoplea</taxon>
        <taxon>Dorylaimia</taxon>
        <taxon>Trichinellida</taxon>
        <taxon>Trichinellidae</taxon>
        <taxon>Trichinella</taxon>
    </lineage>
</organism>
<protein>
    <recommendedName>
        <fullName evidence="1">RNA-directed DNA polymerase</fullName>
        <ecNumber evidence="1">2.7.7.49</ecNumber>
    </recommendedName>
</protein>
<gene>
    <name evidence="5" type="primary">POL</name>
    <name evidence="5" type="ORF">T02_8388</name>
</gene>
<dbReference type="PANTHER" id="PTHR37984:SF5">
    <property type="entry name" value="PROTEIN NYNRIN-LIKE"/>
    <property type="match status" value="1"/>
</dbReference>
<accession>A0A0V1KQG6</accession>
<dbReference type="GO" id="GO:0016787">
    <property type="term" value="F:hydrolase activity"/>
    <property type="evidence" value="ECO:0007669"/>
    <property type="project" value="UniProtKB-KW"/>
</dbReference>
<feature type="domain" description="Integrase zinc-binding" evidence="3">
    <location>
        <begin position="43"/>
        <end position="77"/>
    </location>
</feature>
<keyword evidence="6" id="KW-1185">Reference proteome</keyword>
<dbReference type="GO" id="GO:0003676">
    <property type="term" value="F:nucleic acid binding"/>
    <property type="evidence" value="ECO:0007669"/>
    <property type="project" value="InterPro"/>
</dbReference>
<evidence type="ECO:0000256" key="1">
    <source>
        <dbReference type="ARBA" id="ARBA00012493"/>
    </source>
</evidence>
<dbReference type="EC" id="2.7.7.49" evidence="1"/>
<feature type="region of interest" description="Disordered" evidence="2">
    <location>
        <begin position="336"/>
        <end position="386"/>
    </location>
</feature>